<feature type="chain" id="PRO_5045056653" description="Toxin-antitoxin system YwqK family antitoxin" evidence="1">
    <location>
        <begin position="20"/>
        <end position="366"/>
    </location>
</feature>
<organism evidence="2 3">
    <name type="scientific">Croceitalea vernalis</name>
    <dbReference type="NCBI Taxonomy" id="3075599"/>
    <lineage>
        <taxon>Bacteria</taxon>
        <taxon>Pseudomonadati</taxon>
        <taxon>Bacteroidota</taxon>
        <taxon>Flavobacteriia</taxon>
        <taxon>Flavobacteriales</taxon>
        <taxon>Flavobacteriaceae</taxon>
        <taxon>Croceitalea</taxon>
    </lineage>
</organism>
<dbReference type="Gene3D" id="2.20.110.10">
    <property type="entry name" value="Histone H3 K4-specific methyltransferase SET7/9 N-terminal domain"/>
    <property type="match status" value="1"/>
</dbReference>
<feature type="signal peptide" evidence="1">
    <location>
        <begin position="1"/>
        <end position="19"/>
    </location>
</feature>
<evidence type="ECO:0000313" key="3">
    <source>
        <dbReference type="Proteomes" id="UP001250662"/>
    </source>
</evidence>
<dbReference type="EMBL" id="JAVRHU010000005">
    <property type="protein sequence ID" value="MDT0622682.1"/>
    <property type="molecule type" value="Genomic_DNA"/>
</dbReference>
<keyword evidence="3" id="KW-1185">Reference proteome</keyword>
<name>A0ABU3BKK8_9FLAO</name>
<evidence type="ECO:0000313" key="2">
    <source>
        <dbReference type="EMBL" id="MDT0622682.1"/>
    </source>
</evidence>
<dbReference type="RefSeq" id="WP_311388380.1">
    <property type="nucleotide sequence ID" value="NZ_JAVRHU010000005.1"/>
</dbReference>
<dbReference type="Gene3D" id="3.90.930.1">
    <property type="match status" value="1"/>
</dbReference>
<dbReference type="SUPFAM" id="SSF82185">
    <property type="entry name" value="Histone H3 K4-specific methyltransferase SET7/9 N-terminal domain"/>
    <property type="match status" value="1"/>
</dbReference>
<dbReference type="InterPro" id="IPR011652">
    <property type="entry name" value="MORN_2"/>
</dbReference>
<dbReference type="Pfam" id="PF07661">
    <property type="entry name" value="MORN_2"/>
    <property type="match status" value="3"/>
</dbReference>
<dbReference type="Proteomes" id="UP001250662">
    <property type="component" value="Unassembled WGS sequence"/>
</dbReference>
<sequence length="366" mass="43279">MRLKLTLSFLILFSVRTFACSCVTEPDFKTQEDLNEYSFIAHIKINGIKEAENIETDSYVHQMNFEILELYKGEQIKNILVSGSHPLLKGWTSCDLGERVGDEWIIFGSLNDYFKKLTTGYCTRSERIKIFNGYENIKYPNQVTLKKKLQQLFNKENIEPKYDGKRIKYYQNGNKQLEENYEGGVINGQRLLWYPNETIESKQTYNNGKKNGVFKWFSSKGNLTKIEKFKKDIPIDTTTIWRAIDTSYLNLKIYSDLNKVNLKQAKEILSKRKIWIERVYNDKGQIISNIVFRQNGEKDQENIYYPKQEKQVVRYFHKNGILSSEMFREKGKTTGIYKDWDENGKLLRSWEYDENGEIIESTRKKY</sequence>
<evidence type="ECO:0008006" key="4">
    <source>
        <dbReference type="Google" id="ProtNLM"/>
    </source>
</evidence>
<reference evidence="2 3" key="1">
    <citation type="submission" date="2023-09" db="EMBL/GenBank/DDBJ databases">
        <authorList>
            <person name="Rey-Velasco X."/>
        </authorList>
    </citation>
    <scope>NUCLEOTIDE SEQUENCE [LARGE SCALE GENOMIC DNA]</scope>
    <source>
        <strain evidence="2 3">P007</strain>
    </source>
</reference>
<protein>
    <recommendedName>
        <fullName evidence="4">Toxin-antitoxin system YwqK family antitoxin</fullName>
    </recommendedName>
</protein>
<gene>
    <name evidence="2" type="ORF">RM520_13715</name>
</gene>
<keyword evidence="1" id="KW-0732">Signal</keyword>
<evidence type="ECO:0000256" key="1">
    <source>
        <dbReference type="SAM" id="SignalP"/>
    </source>
</evidence>
<accession>A0ABU3BKK8</accession>
<comment type="caution">
    <text evidence="2">The sequence shown here is derived from an EMBL/GenBank/DDBJ whole genome shotgun (WGS) entry which is preliminary data.</text>
</comment>
<proteinExistence type="predicted"/>